<feature type="transmembrane region" description="Helical" evidence="7">
    <location>
        <begin position="170"/>
        <end position="190"/>
    </location>
</feature>
<dbReference type="RefSeq" id="WP_218393332.1">
    <property type="nucleotide sequence ID" value="NZ_JAHUZE010000003.1"/>
</dbReference>
<protein>
    <recommendedName>
        <fullName evidence="7">TRAP transporter small permease protein</fullName>
    </recommendedName>
</protein>
<evidence type="ECO:0000259" key="8">
    <source>
        <dbReference type="Pfam" id="PF04290"/>
    </source>
</evidence>
<feature type="transmembrane region" description="Helical" evidence="7">
    <location>
        <begin position="22"/>
        <end position="44"/>
    </location>
</feature>
<dbReference type="InterPro" id="IPR055348">
    <property type="entry name" value="DctQ"/>
</dbReference>
<dbReference type="Proteomes" id="UP000756530">
    <property type="component" value="Unassembled WGS sequence"/>
</dbReference>
<reference evidence="9 10" key="1">
    <citation type="submission" date="2021-05" db="EMBL/GenBank/DDBJ databases">
        <title>Culturable bacteria isolated from Daya Bay.</title>
        <authorList>
            <person name="Zheng W."/>
            <person name="Yu S."/>
            <person name="Huang Y."/>
        </authorList>
    </citation>
    <scope>NUCLEOTIDE SEQUENCE [LARGE SCALE GENOMIC DNA]</scope>
    <source>
        <strain evidence="9 10">DP4N28-5</strain>
    </source>
</reference>
<evidence type="ECO:0000313" key="9">
    <source>
        <dbReference type="EMBL" id="MBV7380141.1"/>
    </source>
</evidence>
<dbReference type="EMBL" id="JAHUZE010000003">
    <property type="protein sequence ID" value="MBV7380141.1"/>
    <property type="molecule type" value="Genomic_DNA"/>
</dbReference>
<comment type="function">
    <text evidence="7">Part of the tripartite ATP-independent periplasmic (TRAP) transport system.</text>
</comment>
<gene>
    <name evidence="9" type="ORF">KJP28_14510</name>
</gene>
<evidence type="ECO:0000256" key="5">
    <source>
        <dbReference type="ARBA" id="ARBA00022989"/>
    </source>
</evidence>
<keyword evidence="5 7" id="KW-1133">Transmembrane helix</keyword>
<feature type="transmembrane region" description="Helical" evidence="7">
    <location>
        <begin position="142"/>
        <end position="163"/>
    </location>
</feature>
<evidence type="ECO:0000256" key="6">
    <source>
        <dbReference type="ARBA" id="ARBA00023136"/>
    </source>
</evidence>
<comment type="caution">
    <text evidence="9">The sequence shown here is derived from an EMBL/GenBank/DDBJ whole genome shotgun (WGS) entry which is preliminary data.</text>
</comment>
<evidence type="ECO:0000256" key="1">
    <source>
        <dbReference type="ARBA" id="ARBA00004651"/>
    </source>
</evidence>
<keyword evidence="4 7" id="KW-0812">Transmembrane</keyword>
<comment type="similarity">
    <text evidence="7">Belongs to the TRAP transporter small permease family.</text>
</comment>
<organism evidence="9 10">
    <name type="scientific">Maritimibacter dapengensis</name>
    <dbReference type="NCBI Taxonomy" id="2836868"/>
    <lineage>
        <taxon>Bacteria</taxon>
        <taxon>Pseudomonadati</taxon>
        <taxon>Pseudomonadota</taxon>
        <taxon>Alphaproteobacteria</taxon>
        <taxon>Rhodobacterales</taxon>
        <taxon>Roseobacteraceae</taxon>
        <taxon>Maritimibacter</taxon>
    </lineage>
</organism>
<accession>A0ABS6T6I7</accession>
<name>A0ABS6T6I7_9RHOB</name>
<feature type="transmembrane region" description="Helical" evidence="7">
    <location>
        <begin position="103"/>
        <end position="122"/>
    </location>
</feature>
<comment type="subcellular location">
    <subcellularLocation>
        <location evidence="7">Cell inner membrane</location>
        <topology evidence="7">Multi-pass membrane protein</topology>
    </subcellularLocation>
    <subcellularLocation>
        <location evidence="1">Cell membrane</location>
        <topology evidence="1">Multi-pass membrane protein</topology>
    </subcellularLocation>
</comment>
<keyword evidence="10" id="KW-1185">Reference proteome</keyword>
<evidence type="ECO:0000313" key="10">
    <source>
        <dbReference type="Proteomes" id="UP000756530"/>
    </source>
</evidence>
<feature type="transmembrane region" description="Helical" evidence="7">
    <location>
        <begin position="202"/>
        <end position="218"/>
    </location>
</feature>
<evidence type="ECO:0000256" key="4">
    <source>
        <dbReference type="ARBA" id="ARBA00022692"/>
    </source>
</evidence>
<feature type="transmembrane region" description="Helical" evidence="7">
    <location>
        <begin position="64"/>
        <end position="82"/>
    </location>
</feature>
<proteinExistence type="inferred from homology"/>
<comment type="subunit">
    <text evidence="7">The complex comprises the extracytoplasmic solute receptor protein and the two transmembrane proteins.</text>
</comment>
<comment type="caution">
    <text evidence="7">Lacks conserved residue(s) required for the propagation of feature annotation.</text>
</comment>
<feature type="domain" description="Tripartite ATP-independent periplasmic transporters DctQ component" evidence="8">
    <location>
        <begin position="182"/>
        <end position="307"/>
    </location>
</feature>
<sequence>MTEVFDHTEIPRHGKPAVLPRLFGWISLTVLAALLLNNILVVYLDWPGIKALGTGGGTLPYVHLAIYAVAVAVGAAFVLMTQDRSLRWDALQIHKFNTYLIRALFWTVFLVGVFDAAIAFMRTEDFIEPLLGQDLARNLARANWVGPWVHGPLVIVAFVIALFTRTLGFVWLALLIVAAELLIVISRFVFSYEQALMGDLVRYWYAALFLFASAYTLFDEGHVRVDVLYAGFGRTKRGFINAIGTILLGMSTTWVILFIGLNGPQSIINAPLANYEVSQAGPYGMYVKYQMAAFIGLFAITMLIEFVSYFFDAVADKRDEPGHREPAQAAAH</sequence>
<feature type="transmembrane region" description="Helical" evidence="7">
    <location>
        <begin position="291"/>
        <end position="311"/>
    </location>
</feature>
<keyword evidence="7" id="KW-0997">Cell inner membrane</keyword>
<feature type="transmembrane region" description="Helical" evidence="7">
    <location>
        <begin position="239"/>
        <end position="261"/>
    </location>
</feature>
<keyword evidence="6 7" id="KW-0472">Membrane</keyword>
<evidence type="ECO:0000256" key="3">
    <source>
        <dbReference type="ARBA" id="ARBA00022475"/>
    </source>
</evidence>
<evidence type="ECO:0000256" key="2">
    <source>
        <dbReference type="ARBA" id="ARBA00022448"/>
    </source>
</evidence>
<dbReference type="Pfam" id="PF04290">
    <property type="entry name" value="DctQ"/>
    <property type="match status" value="1"/>
</dbReference>
<keyword evidence="2 7" id="KW-0813">Transport</keyword>
<keyword evidence="3" id="KW-1003">Cell membrane</keyword>
<evidence type="ECO:0000256" key="7">
    <source>
        <dbReference type="RuleBase" id="RU369079"/>
    </source>
</evidence>